<dbReference type="Pfam" id="PF16976">
    <property type="entry name" value="RcpC"/>
    <property type="match status" value="1"/>
</dbReference>
<organism evidence="2 3">
    <name type="scientific">Modestobacter marinus</name>
    <dbReference type="NCBI Taxonomy" id="477641"/>
    <lineage>
        <taxon>Bacteria</taxon>
        <taxon>Bacillati</taxon>
        <taxon>Actinomycetota</taxon>
        <taxon>Actinomycetes</taxon>
        <taxon>Geodermatophilales</taxon>
        <taxon>Geodermatophilaceae</taxon>
        <taxon>Modestobacter</taxon>
    </lineage>
</organism>
<reference evidence="2 3" key="1">
    <citation type="submission" date="2020-02" db="EMBL/GenBank/DDBJ databases">
        <title>Sequencing the genomes of 1000 actinobacteria strains.</title>
        <authorList>
            <person name="Klenk H.-P."/>
        </authorList>
    </citation>
    <scope>NUCLEOTIDE SEQUENCE [LARGE SCALE GENOMIC DNA]</scope>
    <source>
        <strain evidence="2 3">DSM 45201</strain>
    </source>
</reference>
<accession>A0A846LTI0</accession>
<dbReference type="InterPro" id="IPR013974">
    <property type="entry name" value="SAF"/>
</dbReference>
<sequence length="252" mass="24989">MTTMRRVLAALTALALAAFGAFVLVSYVRNADARAAAGAQLVPVLVVDADVPAGTPVADLTDQVSTAQVPARLKATGSLDDLAAVAGLTTTVDLLAGEQVMAARFADPAVIAAAQGIVDLDEGTQEVSLTLELQRAVGAVLAPGDRVGVFVSRPGVDPATSTPTAVTDLAVGDVLVTRVGGGPTGPDAGAVTGALQTVTVTLGLTEADARAVIAGMEQESVWLSLQSAAGSAEGVVTSTTTTNTITDAGADE</sequence>
<name>A0A846LTI0_9ACTN</name>
<dbReference type="AlphaFoldDB" id="A0A846LTI0"/>
<feature type="domain" description="SAF" evidence="1">
    <location>
        <begin position="42"/>
        <end position="106"/>
    </location>
</feature>
<dbReference type="RefSeq" id="WP_166757315.1">
    <property type="nucleotide sequence ID" value="NZ_JAAMPA010000003.1"/>
</dbReference>
<dbReference type="InterPro" id="IPR031571">
    <property type="entry name" value="RcpC_dom"/>
</dbReference>
<comment type="caution">
    <text evidence="2">The sequence shown here is derived from an EMBL/GenBank/DDBJ whole genome shotgun (WGS) entry which is preliminary data.</text>
</comment>
<evidence type="ECO:0000313" key="3">
    <source>
        <dbReference type="Proteomes" id="UP000552836"/>
    </source>
</evidence>
<dbReference type="Proteomes" id="UP000552836">
    <property type="component" value="Unassembled WGS sequence"/>
</dbReference>
<evidence type="ECO:0000259" key="1">
    <source>
        <dbReference type="SMART" id="SM00858"/>
    </source>
</evidence>
<dbReference type="SMART" id="SM00858">
    <property type="entry name" value="SAF"/>
    <property type="match status" value="1"/>
</dbReference>
<gene>
    <name evidence="2" type="ORF">FB380_004222</name>
</gene>
<dbReference type="EMBL" id="JAAMPA010000003">
    <property type="protein sequence ID" value="NIH69724.1"/>
    <property type="molecule type" value="Genomic_DNA"/>
</dbReference>
<dbReference type="Pfam" id="PF08666">
    <property type="entry name" value="SAF"/>
    <property type="match status" value="1"/>
</dbReference>
<evidence type="ECO:0000313" key="2">
    <source>
        <dbReference type="EMBL" id="NIH69724.1"/>
    </source>
</evidence>
<dbReference type="CDD" id="cd11614">
    <property type="entry name" value="SAF_CpaB_FlgA_like"/>
    <property type="match status" value="1"/>
</dbReference>
<protein>
    <submittedName>
        <fullName evidence="2">Pilus assembly protein CpaB</fullName>
    </submittedName>
</protein>
<proteinExistence type="predicted"/>